<feature type="domain" description="Calponin-homology (CH)" evidence="3">
    <location>
        <begin position="161"/>
        <end position="267"/>
    </location>
</feature>
<evidence type="ECO:0000313" key="5">
    <source>
        <dbReference type="Proteomes" id="UP000799439"/>
    </source>
</evidence>
<sequence length="1556" mass="179194">MRSALRPLSQAPNGKSNHSRSQSHEVRFVDDEPISPPTKSRPYSLAISRSDSIRAPTRDRLDRSNASQPNLSDPSNLQGLQRSTTGHLRTLGKYAQNNSDEDFSITSKEQEVVGMHGRRRLQRTMSTMNKKTPGMSKFGSGWQSSKWMDQQRQFLQAYEYLCHIGEAKEWIEDIIQKQIPPIVELEQALRDGVTLAEVVQALHPERQVRIFRHDRLQFRHSDNIALFFRFLAEVELPELFRFELVDLYEKKNIPKVIYCIHALSWLLFRKGIVEFRIGNLVGQLQFEDHELEATQKGLDNAGVSMPNFSGMSANFDVEPEEPEETEEERIDRELGENEAVVEDLQAQVRGALVRLRLGDTMQQLWGFEPQLTVLQALIRGDFARQVSQYRLDMRQFAVKLQAASRGYVARNRRQQREQYWKAQEKLVVAMQSRFRAKQVRVETQSIRSTARQHQSSIRDIQAAIRGALSRWAVGDQYHETREAAAGLEELQAAIRGALARKAVESRLADMQNCAKEITKIQSLARASIAQARLQAQQSQLDQRIQQIVLLQKKARGAATRKSIQQTKNEAHLQAPAVRLLQAAVRGSRTRQTINEQKNALSLQQPSIAKIQTALRGFLKRSQLDADKSSLQTHEASIKDLQSFTRAYLNRQHTYEVLCELNETEDSIVQLQSLIRTLLLHRNIGSVLGELAEEEDAISAFQTAIRGFIVRRKFVEKKKFYKQNMEKVIKIQSFVRAKQQGQAYKSLTTGKNPPVGTVKNFVHLLNDSGFDFDEELEFERLRKTVSQHVRQNEMAEQYIDQLDIKIALLVKNKITLDEVVRHQKQFGGHVGSLLNNKEFSSKDPFDLRALNKNSRKKLEHYQEMFFMLQTQPQYLAKLFKRFREQGLPDKETKRTELLMMGMFGFAQKRREEYYLLRLIAHSIQEESDSCGSLQDYLRGNFFWSKLLTAYLRSPRDRKYMKDLFGPMVRESIFEPEGLDLESDPLQIYRAAINNEELRTGQRSHRNPDVPREEAIRDPETRDLFIAHLQDLRDIADHCFALLEETLPRMPFGVRYVTQQQYGILRSRFPHEDPQHLLQICGHWLWKNYLLPALTQPEMWGVIDRGLNPAQKRNVGEVGKVVGQVFLGRLFGGDNIYLQPLNTWVSESTERLGAILEELVNVRDAETQFDIDEFNDLYSRTKPTLYIKMTDIFAIHHLVSDHVQLLCPSQDDPLRETIKELGSVKSAENEMMGVSSQEITLQLNAKYHNMQDPEAEIKSLFMETKRLALYIIRVQSGASLLEILVKPITEDDDDKWLGILDEEYSQQHDMDKRRKSAYAPSIVSANPATSALDVTTLSYAELKSCCLENILTLERHGRLSRQNQYQDLLNAIAIDIRTKHRRRVQRTRELEGVRATLAQLDAKAAFLDEQLQSYNDYVEQAMITLQNKKGKKRFLMPFSRQYNHEKELARSGRTPKFGSFKYSARQLAEKGVLVAWSGYTEDRWGRINITISSDEVGVFHIEGSTGSMMIPGASASVPLDDLLQAQFENSQFIHLFPDGCLKFNVNLFLNLVYKKFFD</sequence>
<dbReference type="InterPro" id="IPR008936">
    <property type="entry name" value="Rho_GTPase_activation_prot"/>
</dbReference>
<dbReference type="Proteomes" id="UP000799439">
    <property type="component" value="Unassembled WGS sequence"/>
</dbReference>
<dbReference type="SUPFAM" id="SSF143885">
    <property type="entry name" value="RGC domain-like"/>
    <property type="match status" value="1"/>
</dbReference>
<evidence type="ECO:0000259" key="2">
    <source>
        <dbReference type="PROSITE" id="PS50018"/>
    </source>
</evidence>
<dbReference type="InterPro" id="IPR000048">
    <property type="entry name" value="IQ_motif_EF-hand-BS"/>
</dbReference>
<dbReference type="SUPFAM" id="SSF48350">
    <property type="entry name" value="GTPase activation domain, GAP"/>
    <property type="match status" value="1"/>
</dbReference>
<reference evidence="4" key="1">
    <citation type="journal article" date="2020" name="Stud. Mycol.">
        <title>101 Dothideomycetes genomes: a test case for predicting lifestyles and emergence of pathogens.</title>
        <authorList>
            <person name="Haridas S."/>
            <person name="Albert R."/>
            <person name="Binder M."/>
            <person name="Bloem J."/>
            <person name="Labutti K."/>
            <person name="Salamov A."/>
            <person name="Andreopoulos B."/>
            <person name="Baker S."/>
            <person name="Barry K."/>
            <person name="Bills G."/>
            <person name="Bluhm B."/>
            <person name="Cannon C."/>
            <person name="Castanera R."/>
            <person name="Culley D."/>
            <person name="Daum C."/>
            <person name="Ezra D."/>
            <person name="Gonzalez J."/>
            <person name="Henrissat B."/>
            <person name="Kuo A."/>
            <person name="Liang C."/>
            <person name="Lipzen A."/>
            <person name="Lutzoni F."/>
            <person name="Magnuson J."/>
            <person name="Mondo S."/>
            <person name="Nolan M."/>
            <person name="Ohm R."/>
            <person name="Pangilinan J."/>
            <person name="Park H.-J."/>
            <person name="Ramirez L."/>
            <person name="Alfaro M."/>
            <person name="Sun H."/>
            <person name="Tritt A."/>
            <person name="Yoshinaga Y."/>
            <person name="Zwiers L.-H."/>
            <person name="Turgeon B."/>
            <person name="Goodwin S."/>
            <person name="Spatafora J."/>
            <person name="Crous P."/>
            <person name="Grigoriev I."/>
        </authorList>
    </citation>
    <scope>NUCLEOTIDE SEQUENCE</scope>
    <source>
        <strain evidence="4">CBS 260.36</strain>
    </source>
</reference>
<dbReference type="Gene3D" id="1.10.418.10">
    <property type="entry name" value="Calponin-like domain"/>
    <property type="match status" value="1"/>
</dbReference>
<evidence type="ECO:0000259" key="3">
    <source>
        <dbReference type="PROSITE" id="PS50021"/>
    </source>
</evidence>
<dbReference type="SMART" id="SM00033">
    <property type="entry name" value="CH"/>
    <property type="match status" value="1"/>
</dbReference>
<keyword evidence="5" id="KW-1185">Reference proteome</keyword>
<dbReference type="CDD" id="cd21206">
    <property type="entry name" value="CH_IQGAP"/>
    <property type="match status" value="1"/>
</dbReference>
<dbReference type="PANTHER" id="PTHR14149:SF14">
    <property type="entry name" value="CALPONIN-HOMOLOGY (CH) DOMAIN-CONTAINING PROTEIN"/>
    <property type="match status" value="1"/>
</dbReference>
<dbReference type="InterPro" id="IPR000593">
    <property type="entry name" value="RasGAP_C"/>
</dbReference>
<dbReference type="GO" id="GO:0005938">
    <property type="term" value="C:cell cortex"/>
    <property type="evidence" value="ECO:0007669"/>
    <property type="project" value="TreeGrafter"/>
</dbReference>
<dbReference type="PROSITE" id="PS50021">
    <property type="entry name" value="CH"/>
    <property type="match status" value="1"/>
</dbReference>
<name>A0A9P4J3C5_9PEZI</name>
<gene>
    <name evidence="4" type="ORF">K461DRAFT_227324</name>
</gene>
<feature type="region of interest" description="Disordered" evidence="1">
    <location>
        <begin position="1"/>
        <end position="81"/>
    </location>
</feature>
<dbReference type="InterPro" id="IPR001936">
    <property type="entry name" value="RasGAP_dom"/>
</dbReference>
<dbReference type="EMBL" id="ML996087">
    <property type="protein sequence ID" value="KAF2151653.1"/>
    <property type="molecule type" value="Genomic_DNA"/>
</dbReference>
<feature type="compositionally biased region" description="Polar residues" evidence="1">
    <location>
        <begin position="64"/>
        <end position="81"/>
    </location>
</feature>
<dbReference type="GO" id="GO:1903479">
    <property type="term" value="P:mitotic actomyosin contractile ring assembly actin filament organization"/>
    <property type="evidence" value="ECO:0007669"/>
    <property type="project" value="TreeGrafter"/>
</dbReference>
<dbReference type="OrthoDB" id="775356at2759"/>
<evidence type="ECO:0000256" key="1">
    <source>
        <dbReference type="SAM" id="MobiDB-lite"/>
    </source>
</evidence>
<dbReference type="InterPro" id="IPR036872">
    <property type="entry name" value="CH_dom_sf"/>
</dbReference>
<dbReference type="SMART" id="SM00323">
    <property type="entry name" value="RasGAP"/>
    <property type="match status" value="1"/>
</dbReference>
<feature type="compositionally biased region" description="Polar residues" evidence="1">
    <location>
        <begin position="10"/>
        <end position="20"/>
    </location>
</feature>
<dbReference type="PROSITE" id="PS50018">
    <property type="entry name" value="RAS_GTPASE_ACTIV_2"/>
    <property type="match status" value="1"/>
</dbReference>
<dbReference type="PROSITE" id="PS50096">
    <property type="entry name" value="IQ"/>
    <property type="match status" value="8"/>
</dbReference>
<dbReference type="GO" id="GO:0051015">
    <property type="term" value="F:actin filament binding"/>
    <property type="evidence" value="ECO:0007669"/>
    <property type="project" value="TreeGrafter"/>
</dbReference>
<dbReference type="Pfam" id="PF03836">
    <property type="entry name" value="RasGAP_C"/>
    <property type="match status" value="1"/>
</dbReference>
<dbReference type="Gene3D" id="1.10.506.10">
    <property type="entry name" value="GTPase Activation - p120gap, domain 1"/>
    <property type="match status" value="1"/>
</dbReference>
<organism evidence="4 5">
    <name type="scientific">Myriangium duriaei CBS 260.36</name>
    <dbReference type="NCBI Taxonomy" id="1168546"/>
    <lineage>
        <taxon>Eukaryota</taxon>
        <taxon>Fungi</taxon>
        <taxon>Dikarya</taxon>
        <taxon>Ascomycota</taxon>
        <taxon>Pezizomycotina</taxon>
        <taxon>Dothideomycetes</taxon>
        <taxon>Dothideomycetidae</taxon>
        <taxon>Myriangiales</taxon>
        <taxon>Myriangiaceae</taxon>
        <taxon>Myriangium</taxon>
    </lineage>
</organism>
<accession>A0A9P4J3C5</accession>
<evidence type="ECO:0000313" key="4">
    <source>
        <dbReference type="EMBL" id="KAF2151653.1"/>
    </source>
</evidence>
<protein>
    <submittedName>
        <fullName evidence="4">IQ domain-containing protein</fullName>
    </submittedName>
</protein>
<dbReference type="SUPFAM" id="SSF47576">
    <property type="entry name" value="Calponin-homology domain, CH-domain"/>
    <property type="match status" value="1"/>
</dbReference>
<proteinExistence type="predicted"/>
<comment type="caution">
    <text evidence="4">The sequence shown here is derived from an EMBL/GenBank/DDBJ whole genome shotgun (WGS) entry which is preliminary data.</text>
</comment>
<dbReference type="SMART" id="SM00015">
    <property type="entry name" value="IQ"/>
    <property type="match status" value="10"/>
</dbReference>
<feature type="domain" description="Ras-GAP" evidence="2">
    <location>
        <begin position="892"/>
        <end position="1125"/>
    </location>
</feature>
<dbReference type="Pfam" id="PF00307">
    <property type="entry name" value="CH"/>
    <property type="match status" value="1"/>
</dbReference>
<dbReference type="Pfam" id="PF00616">
    <property type="entry name" value="RasGAP"/>
    <property type="match status" value="1"/>
</dbReference>
<dbReference type="GO" id="GO:0005096">
    <property type="term" value="F:GTPase activator activity"/>
    <property type="evidence" value="ECO:0007669"/>
    <property type="project" value="TreeGrafter"/>
</dbReference>
<dbReference type="InterPro" id="IPR001715">
    <property type="entry name" value="CH_dom"/>
</dbReference>
<dbReference type="Pfam" id="PF00612">
    <property type="entry name" value="IQ"/>
    <property type="match status" value="2"/>
</dbReference>
<dbReference type="GO" id="GO:0005516">
    <property type="term" value="F:calmodulin binding"/>
    <property type="evidence" value="ECO:0007669"/>
    <property type="project" value="TreeGrafter"/>
</dbReference>
<dbReference type="PANTHER" id="PTHR14149">
    <property type="entry name" value="RAS GTPASE-ACTIVATING PROTEIN WITH IQ MOTIF"/>
    <property type="match status" value="1"/>
</dbReference>